<evidence type="ECO:0000256" key="1">
    <source>
        <dbReference type="SAM" id="MobiDB-lite"/>
    </source>
</evidence>
<feature type="chain" id="PRO_5044790126" evidence="2">
    <location>
        <begin position="19"/>
        <end position="425"/>
    </location>
</feature>
<comment type="caution">
    <text evidence="3">The sequence shown here is derived from an EMBL/GenBank/DDBJ whole genome shotgun (WGS) entry which is preliminary data.</text>
</comment>
<keyword evidence="2" id="KW-0732">Signal</keyword>
<reference evidence="3 4" key="1">
    <citation type="journal article" date="2024" name="bioRxiv">
        <title>A reference genome for Trichogramma kaykai: A tiny desert-dwelling parasitoid wasp with competing sex-ratio distorters.</title>
        <authorList>
            <person name="Culotta J."/>
            <person name="Lindsey A.R."/>
        </authorList>
    </citation>
    <scope>NUCLEOTIDE SEQUENCE [LARGE SCALE GENOMIC DNA]</scope>
    <source>
        <strain evidence="3 4">KSX58</strain>
    </source>
</reference>
<keyword evidence="4" id="KW-1185">Reference proteome</keyword>
<organism evidence="3 4">
    <name type="scientific">Trichogramma kaykai</name>
    <dbReference type="NCBI Taxonomy" id="54128"/>
    <lineage>
        <taxon>Eukaryota</taxon>
        <taxon>Metazoa</taxon>
        <taxon>Ecdysozoa</taxon>
        <taxon>Arthropoda</taxon>
        <taxon>Hexapoda</taxon>
        <taxon>Insecta</taxon>
        <taxon>Pterygota</taxon>
        <taxon>Neoptera</taxon>
        <taxon>Endopterygota</taxon>
        <taxon>Hymenoptera</taxon>
        <taxon>Apocrita</taxon>
        <taxon>Proctotrupomorpha</taxon>
        <taxon>Chalcidoidea</taxon>
        <taxon>Trichogrammatidae</taxon>
        <taxon>Trichogramma</taxon>
    </lineage>
</organism>
<dbReference type="EMBL" id="JBJJXI010000062">
    <property type="protein sequence ID" value="KAL3397501.1"/>
    <property type="molecule type" value="Genomic_DNA"/>
</dbReference>
<feature type="compositionally biased region" description="Acidic residues" evidence="1">
    <location>
        <begin position="262"/>
        <end position="284"/>
    </location>
</feature>
<sequence length="425" mass="46623">MKLIVAIVLLSMASLGMAVTDDKLRRRIYSTQRLIDLKLNTAQNVIRGKLQYAEVVATKMTGQIDFLNDTSPLLSHVIIDIKLNKTIQRGKNKNIDVSQCIIPLNELKQQAQQIQSDARKCIEQQRVEEKSMLDKIKTIPVPFNEELKRIREKLGKCSETSTELLQSLTCYSSILAEIDALKINQFFMVKKDIMQLIADMKKYSITIFKTCYTERVVAITPSQLLNAITLVDRCILNESNNPSGETTTPESVTEMATYLPNSDDDAETTTPFDEESTTPEDDSYAEGSATGMPESESSGEATTPAAAMVEEFPAPVSEKPKETGTPVAEKVAEAVTPAAPKVKDPVTLAAEKVDDPVTPVIARAEKPVTPAAEKVEETVSAAPGEEEEPPFKIVPQSVGTYETLPDGTPAVGKEKTETMEEVPIE</sequence>
<feature type="signal peptide" evidence="2">
    <location>
        <begin position="1"/>
        <end position="18"/>
    </location>
</feature>
<proteinExistence type="predicted"/>
<dbReference type="AlphaFoldDB" id="A0ABD2WWU9"/>
<protein>
    <submittedName>
        <fullName evidence="3">Uncharacterized protein</fullName>
    </submittedName>
</protein>
<feature type="region of interest" description="Disordered" evidence="1">
    <location>
        <begin position="260"/>
        <end position="304"/>
    </location>
</feature>
<accession>A0ABD2WWU9</accession>
<gene>
    <name evidence="3" type="ORF">TKK_008608</name>
</gene>
<evidence type="ECO:0000313" key="4">
    <source>
        <dbReference type="Proteomes" id="UP001627154"/>
    </source>
</evidence>
<evidence type="ECO:0000313" key="3">
    <source>
        <dbReference type="EMBL" id="KAL3397501.1"/>
    </source>
</evidence>
<name>A0ABD2WWU9_9HYME</name>
<dbReference type="Proteomes" id="UP001627154">
    <property type="component" value="Unassembled WGS sequence"/>
</dbReference>
<feature type="region of interest" description="Disordered" evidence="1">
    <location>
        <begin position="399"/>
        <end position="425"/>
    </location>
</feature>
<evidence type="ECO:0000256" key="2">
    <source>
        <dbReference type="SAM" id="SignalP"/>
    </source>
</evidence>